<dbReference type="OrthoDB" id="6672309at2"/>
<dbReference type="AlphaFoldDB" id="A0A368YU25"/>
<dbReference type="RefSeq" id="WP_114430093.1">
    <property type="nucleotide sequence ID" value="NZ_QPJM01000005.1"/>
</dbReference>
<dbReference type="Proteomes" id="UP000253324">
    <property type="component" value="Unassembled WGS sequence"/>
</dbReference>
<protein>
    <submittedName>
        <fullName evidence="2">Uncharacterized protein</fullName>
    </submittedName>
</protein>
<organism evidence="2 3">
    <name type="scientific">Phyllobacterium bourgognense</name>
    <dbReference type="NCBI Taxonomy" id="314236"/>
    <lineage>
        <taxon>Bacteria</taxon>
        <taxon>Pseudomonadati</taxon>
        <taxon>Pseudomonadota</taxon>
        <taxon>Alphaproteobacteria</taxon>
        <taxon>Hyphomicrobiales</taxon>
        <taxon>Phyllobacteriaceae</taxon>
        <taxon>Phyllobacterium</taxon>
    </lineage>
</organism>
<accession>A0A368YU25</accession>
<reference evidence="2 3" key="1">
    <citation type="submission" date="2018-07" db="EMBL/GenBank/DDBJ databases">
        <title>Genomic Encyclopedia of Type Strains, Phase III (KMG-III): the genomes of soil and plant-associated and newly described type strains.</title>
        <authorList>
            <person name="Whitman W."/>
        </authorList>
    </citation>
    <scope>NUCLEOTIDE SEQUENCE [LARGE SCALE GENOMIC DNA]</scope>
    <source>
        <strain evidence="2 3">31-25a</strain>
    </source>
</reference>
<evidence type="ECO:0000313" key="2">
    <source>
        <dbReference type="EMBL" id="RCW83712.1"/>
    </source>
</evidence>
<feature type="compositionally biased region" description="Low complexity" evidence="1">
    <location>
        <begin position="525"/>
        <end position="536"/>
    </location>
</feature>
<feature type="region of interest" description="Disordered" evidence="1">
    <location>
        <begin position="525"/>
        <end position="544"/>
    </location>
</feature>
<evidence type="ECO:0000313" key="3">
    <source>
        <dbReference type="Proteomes" id="UP000253324"/>
    </source>
</evidence>
<proteinExistence type="predicted"/>
<sequence length="609" mass="67548">MKDIFETGRQPARDIDQPSPMRRSILKACAYLPTAPLLAMLGGCDNSGETLIGDASTFSPEQLQAIEIEVTKRLNLRIPPFSTTDPVKLPENKPDTLTTGSVEVAHVPDKAPALSKPKKVGIYSLQYNSFTQVSTRRTVEEGTPGSVKVDNPAKLWLAKERSKIDGSELSGGGPLESTWGGGVPIPDTIIIEGIETYLKRALDNRFALLYRAMVTAFQKHSPREFDVSFFTAPEFYWNVPFGDFVNEAELQVAANLCLNTVTRNVRTLISKFPIEKYGQIVLLPGTTAMLKPNPDARRADDRLVGADGTIVYNASNHLVCTHNLPLNDSKYPRPAYMIWPKRAVSSIDYIDEFVKHYRCDDGNALMPNPAHPGLSNPIMECLLSEKSGLKVLIEHVSSSQAQSFDRNGNLLSTKFNNRIVEDLPFGVDICLDYLEASLQKDPLRFKELDEQEFKLDFLIAAGMDLDIANYATTPFIQYAIRNEGYYSSTTGETQVWKLNWTKGIGKRLGTMDYTDIPALDSVSQNQQDTANQNQQNAEKPETSDILVDQTDAFVAPKDADTKDIPTIMDKMNPGTVKIWSLDVDKPAEDLVASNPVATKNADKTIQFIK</sequence>
<comment type="caution">
    <text evidence="2">The sequence shown here is derived from an EMBL/GenBank/DDBJ whole genome shotgun (WGS) entry which is preliminary data.</text>
</comment>
<dbReference type="EMBL" id="QPJM01000005">
    <property type="protein sequence ID" value="RCW83712.1"/>
    <property type="molecule type" value="Genomic_DNA"/>
</dbReference>
<name>A0A368YU25_9HYPH</name>
<gene>
    <name evidence="2" type="ORF">C7476_105206</name>
</gene>
<keyword evidence="3" id="KW-1185">Reference proteome</keyword>
<evidence type="ECO:0000256" key="1">
    <source>
        <dbReference type="SAM" id="MobiDB-lite"/>
    </source>
</evidence>